<gene>
    <name evidence="3" type="primary">SAPCD1</name>
</gene>
<protein>
    <submittedName>
        <fullName evidence="3">Suppressor APC domain-containing protein 1 isoform X2</fullName>
    </submittedName>
</protein>
<dbReference type="PANTHER" id="PTHR14907:SF4">
    <property type="entry name" value="SUPPRESSOR APC DOMAIN-CONTAINING PROTEIN 1"/>
    <property type="match status" value="1"/>
</dbReference>
<keyword evidence="2" id="KW-1185">Reference proteome</keyword>
<evidence type="ECO:0000256" key="1">
    <source>
        <dbReference type="SAM" id="MobiDB-lite"/>
    </source>
</evidence>
<reference evidence="3" key="1">
    <citation type="submission" date="2025-08" db="UniProtKB">
        <authorList>
            <consortium name="RefSeq"/>
        </authorList>
    </citation>
    <scope>IDENTIFICATION</scope>
    <source>
        <tissue evidence="3">Blood</tissue>
    </source>
</reference>
<feature type="compositionally biased region" description="Basic and acidic residues" evidence="1">
    <location>
        <begin position="116"/>
        <end position="125"/>
    </location>
</feature>
<dbReference type="PANTHER" id="PTHR14907">
    <property type="entry name" value="FI14130P"/>
    <property type="match status" value="1"/>
</dbReference>
<name>A0ABM4RFI8_BOSIN</name>
<proteinExistence type="predicted"/>
<organism evidence="2 3">
    <name type="scientific">Bos indicus</name>
    <name type="common">Zebu</name>
    <dbReference type="NCBI Taxonomy" id="9915"/>
    <lineage>
        <taxon>Eukaryota</taxon>
        <taxon>Metazoa</taxon>
        <taxon>Chordata</taxon>
        <taxon>Craniata</taxon>
        <taxon>Vertebrata</taxon>
        <taxon>Euteleostomi</taxon>
        <taxon>Mammalia</taxon>
        <taxon>Eutheria</taxon>
        <taxon>Laurasiatheria</taxon>
        <taxon>Artiodactyla</taxon>
        <taxon>Ruminantia</taxon>
        <taxon>Pecora</taxon>
        <taxon>Bovidae</taxon>
        <taxon>Bovinae</taxon>
        <taxon>Bos</taxon>
    </lineage>
</organism>
<evidence type="ECO:0000313" key="2">
    <source>
        <dbReference type="Proteomes" id="UP001652663"/>
    </source>
</evidence>
<dbReference type="GeneID" id="139178988"/>
<feature type="region of interest" description="Disordered" evidence="1">
    <location>
        <begin position="96"/>
        <end position="139"/>
    </location>
</feature>
<sequence length="168" mass="18850">MGSQGPGGWPLVQAPYTVLLLPLETSRQDPGARSFFLWLQRMQALEREQDALWQGLELLEHSQAWYQGRLREAQQQQLHVGALEFSNRFTLRAPWPPVSPDSESEHLLAESASGEGDVKAAERRHSANRGDGSARLPPWTEGPYPCLKVPVVPSVMLMRLREPLASLF</sequence>
<accession>A0ABM4RFI8</accession>
<dbReference type="RefSeq" id="XP_070634321.1">
    <property type="nucleotide sequence ID" value="XM_070778220.1"/>
</dbReference>
<evidence type="ECO:0000313" key="3">
    <source>
        <dbReference type="RefSeq" id="XP_070634321.1"/>
    </source>
</evidence>
<dbReference type="InterPro" id="IPR026828">
    <property type="entry name" value="SAPC2_1/2"/>
</dbReference>
<dbReference type="Proteomes" id="UP001652663">
    <property type="component" value="Chromosome 23"/>
</dbReference>
<dbReference type="Pfam" id="PF11414">
    <property type="entry name" value="Suppressor_APC"/>
    <property type="match status" value="1"/>
</dbReference>